<dbReference type="PANTHER" id="PTHR30481">
    <property type="entry name" value="DNA ADENINE METHYLASE"/>
    <property type="match status" value="1"/>
</dbReference>
<evidence type="ECO:0000256" key="3">
    <source>
        <dbReference type="ARBA" id="ARBA00022691"/>
    </source>
</evidence>
<sequence length="313" mass="37318">MNSIISWIGGKKALRNLIYSRFPNYYDRYIEVFGGGGWVLFGKQPDKFEVYNDFNNNLTNMFAVIRDQPLAFIEELGYLPENGRYIFNLYKDIISKQRIEDKYLEDEVKRVRVYFTELQAEEIIEIMRKERIEKQDVKLAVAFFKLIRYSYGSGCKTYGCRPYDVRNAFHMVWDISDRLSNTIIENKDFEALICQYDRPNAFFYCDPPYYETEGMYQVLFTKEDHTRLRDTLANIQGKFLLSYNDCEFIRDIYKDFHIESCSRVNNMALRYDNAAEFPEVLISNYDTQNNERVGKQMGLFDLDFMESEDEENE</sequence>
<keyword evidence="5" id="KW-1185">Reference proteome</keyword>
<dbReference type="GO" id="GO:0009307">
    <property type="term" value="P:DNA restriction-modification system"/>
    <property type="evidence" value="ECO:0007669"/>
    <property type="project" value="InterPro"/>
</dbReference>
<dbReference type="Proteomes" id="UP000515856">
    <property type="component" value="Chromosome"/>
</dbReference>
<proteinExistence type="predicted"/>
<accession>A0A7G9GNE4</accession>
<dbReference type="GO" id="GO:1904047">
    <property type="term" value="F:S-adenosyl-L-methionine binding"/>
    <property type="evidence" value="ECO:0007669"/>
    <property type="project" value="TreeGrafter"/>
</dbReference>
<dbReference type="GO" id="GO:0006298">
    <property type="term" value="P:mismatch repair"/>
    <property type="evidence" value="ECO:0007669"/>
    <property type="project" value="TreeGrafter"/>
</dbReference>
<reference evidence="4 5" key="1">
    <citation type="submission" date="2020-08" db="EMBL/GenBank/DDBJ databases">
        <authorList>
            <person name="Liu C."/>
            <person name="Sun Q."/>
        </authorList>
    </citation>
    <scope>NUCLEOTIDE SEQUENCE [LARGE SCALE GENOMIC DNA]</scope>
    <source>
        <strain evidence="4 5">NSJ-61</strain>
    </source>
</reference>
<evidence type="ECO:0000313" key="4">
    <source>
        <dbReference type="EMBL" id="QNM12326.1"/>
    </source>
</evidence>
<dbReference type="GO" id="GO:0032259">
    <property type="term" value="P:methylation"/>
    <property type="evidence" value="ECO:0007669"/>
    <property type="project" value="UniProtKB-KW"/>
</dbReference>
<dbReference type="KEGG" id="ehn:H9Q80_19165"/>
<dbReference type="GO" id="GO:0043565">
    <property type="term" value="F:sequence-specific DNA binding"/>
    <property type="evidence" value="ECO:0007669"/>
    <property type="project" value="TreeGrafter"/>
</dbReference>
<keyword evidence="1 4" id="KW-0489">Methyltransferase</keyword>
<dbReference type="Gene3D" id="3.40.50.150">
    <property type="entry name" value="Vaccinia Virus protein VP39"/>
    <property type="match status" value="2"/>
</dbReference>
<dbReference type="RefSeq" id="WP_117456140.1">
    <property type="nucleotide sequence ID" value="NZ_CP060636.1"/>
</dbReference>
<dbReference type="AlphaFoldDB" id="A0A7G9GNE4"/>
<organism evidence="4 5">
    <name type="scientific">[Eubacterium] hominis</name>
    <dbReference type="NCBI Taxonomy" id="2764325"/>
    <lineage>
        <taxon>Bacteria</taxon>
        <taxon>Bacillati</taxon>
        <taxon>Bacillota</taxon>
        <taxon>Erysipelotrichia</taxon>
        <taxon>Erysipelotrichales</taxon>
        <taxon>Erysipelotrichaceae</taxon>
        <taxon>Amedibacillus</taxon>
    </lineage>
</organism>
<keyword evidence="2" id="KW-0808">Transferase</keyword>
<name>A0A7G9GNE4_9FIRM</name>
<evidence type="ECO:0000256" key="2">
    <source>
        <dbReference type="ARBA" id="ARBA00022679"/>
    </source>
</evidence>
<dbReference type="InterPro" id="IPR012327">
    <property type="entry name" value="MeTrfase_D12"/>
</dbReference>
<dbReference type="EMBL" id="CP060636">
    <property type="protein sequence ID" value="QNM12326.1"/>
    <property type="molecule type" value="Genomic_DNA"/>
</dbReference>
<dbReference type="SUPFAM" id="SSF53335">
    <property type="entry name" value="S-adenosyl-L-methionine-dependent methyltransferases"/>
    <property type="match status" value="1"/>
</dbReference>
<dbReference type="Pfam" id="PF02086">
    <property type="entry name" value="MethyltransfD12"/>
    <property type="match status" value="1"/>
</dbReference>
<dbReference type="PRINTS" id="PR00505">
    <property type="entry name" value="D12N6MTFRASE"/>
</dbReference>
<dbReference type="GO" id="GO:0009007">
    <property type="term" value="F:site-specific DNA-methyltransferase (adenine-specific) activity"/>
    <property type="evidence" value="ECO:0007669"/>
    <property type="project" value="UniProtKB-EC"/>
</dbReference>
<keyword evidence="3" id="KW-0949">S-adenosyl-L-methionine</keyword>
<dbReference type="REBASE" id="442599">
    <property type="entry name" value="M.EspNSJ61ORF19165P"/>
</dbReference>
<protein>
    <submittedName>
        <fullName evidence="4">DNA adenine methylase</fullName>
    </submittedName>
</protein>
<evidence type="ECO:0000256" key="1">
    <source>
        <dbReference type="ARBA" id="ARBA00022603"/>
    </source>
</evidence>
<evidence type="ECO:0000313" key="5">
    <source>
        <dbReference type="Proteomes" id="UP000515856"/>
    </source>
</evidence>
<dbReference type="InterPro" id="IPR029063">
    <property type="entry name" value="SAM-dependent_MTases_sf"/>
</dbReference>
<gene>
    <name evidence="4" type="ORF">H9Q80_19165</name>
</gene>